<name>A0A1R3I8Y3_9ROSI</name>
<dbReference type="EMBL" id="AWUE01018668">
    <property type="protein sequence ID" value="OMO79056.1"/>
    <property type="molecule type" value="Genomic_DNA"/>
</dbReference>
<dbReference type="AlphaFoldDB" id="A0A1R3I8Y3"/>
<evidence type="ECO:0000256" key="1">
    <source>
        <dbReference type="SAM" id="MobiDB-lite"/>
    </source>
</evidence>
<protein>
    <submittedName>
        <fullName evidence="2">Uncharacterized protein</fullName>
    </submittedName>
</protein>
<gene>
    <name evidence="2" type="ORF">COLO4_24581</name>
</gene>
<organism evidence="2 3">
    <name type="scientific">Corchorus olitorius</name>
    <dbReference type="NCBI Taxonomy" id="93759"/>
    <lineage>
        <taxon>Eukaryota</taxon>
        <taxon>Viridiplantae</taxon>
        <taxon>Streptophyta</taxon>
        <taxon>Embryophyta</taxon>
        <taxon>Tracheophyta</taxon>
        <taxon>Spermatophyta</taxon>
        <taxon>Magnoliopsida</taxon>
        <taxon>eudicotyledons</taxon>
        <taxon>Gunneridae</taxon>
        <taxon>Pentapetalae</taxon>
        <taxon>rosids</taxon>
        <taxon>malvids</taxon>
        <taxon>Malvales</taxon>
        <taxon>Malvaceae</taxon>
        <taxon>Grewioideae</taxon>
        <taxon>Apeibeae</taxon>
        <taxon>Corchorus</taxon>
    </lineage>
</organism>
<reference evidence="3" key="1">
    <citation type="submission" date="2013-09" db="EMBL/GenBank/DDBJ databases">
        <title>Corchorus olitorius genome sequencing.</title>
        <authorList>
            <person name="Alam M."/>
            <person name="Haque M.S."/>
            <person name="Islam M.S."/>
            <person name="Emdad E.M."/>
            <person name="Islam M.M."/>
            <person name="Ahmed B."/>
            <person name="Halim A."/>
            <person name="Hossen Q.M.M."/>
            <person name="Hossain M.Z."/>
            <person name="Ahmed R."/>
            <person name="Khan M.M."/>
            <person name="Islam R."/>
            <person name="Rashid M.M."/>
            <person name="Khan S.A."/>
            <person name="Rahman M.S."/>
            <person name="Alam M."/>
            <person name="Yahiya A.S."/>
            <person name="Khan M.S."/>
            <person name="Azam M.S."/>
            <person name="Haque T."/>
            <person name="Lashkar M.Z.H."/>
            <person name="Akhand A.I."/>
            <person name="Morshed G."/>
            <person name="Roy S."/>
            <person name="Uddin K.S."/>
            <person name="Rabeya T."/>
            <person name="Hossain A.S."/>
            <person name="Chowdhury A."/>
            <person name="Snigdha A.R."/>
            <person name="Mortoza M.S."/>
            <person name="Matin S.A."/>
            <person name="Hoque S.M.E."/>
            <person name="Islam M.K."/>
            <person name="Roy D.K."/>
            <person name="Haider R."/>
            <person name="Moosa M.M."/>
            <person name="Elias S.M."/>
            <person name="Hasan A.M."/>
            <person name="Jahan S."/>
            <person name="Shafiuddin M."/>
            <person name="Mahmood N."/>
            <person name="Shommy N.S."/>
        </authorList>
    </citation>
    <scope>NUCLEOTIDE SEQUENCE [LARGE SCALE GENOMIC DNA]</scope>
    <source>
        <strain evidence="3">cv. O-4</strain>
    </source>
</reference>
<evidence type="ECO:0000313" key="3">
    <source>
        <dbReference type="Proteomes" id="UP000187203"/>
    </source>
</evidence>
<keyword evidence="3" id="KW-1185">Reference proteome</keyword>
<feature type="compositionally biased region" description="Acidic residues" evidence="1">
    <location>
        <begin position="53"/>
        <end position="72"/>
    </location>
</feature>
<evidence type="ECO:0000313" key="2">
    <source>
        <dbReference type="EMBL" id="OMO79056.1"/>
    </source>
</evidence>
<comment type="caution">
    <text evidence="2">The sequence shown here is derived from an EMBL/GenBank/DDBJ whole genome shotgun (WGS) entry which is preliminary data.</text>
</comment>
<sequence length="72" mass="8325">MARGGPIGRPDLVRRNPVYDEGFEENRQRQPFRTRCTINGDLHEHPVQPVNNTDEDEFEEDSTTSSSDDDDY</sequence>
<proteinExistence type="predicted"/>
<dbReference type="Proteomes" id="UP000187203">
    <property type="component" value="Unassembled WGS sequence"/>
</dbReference>
<feature type="compositionally biased region" description="Basic and acidic residues" evidence="1">
    <location>
        <begin position="11"/>
        <end position="28"/>
    </location>
</feature>
<accession>A0A1R3I8Y3</accession>
<feature type="region of interest" description="Disordered" evidence="1">
    <location>
        <begin position="1"/>
        <end position="72"/>
    </location>
</feature>